<accession>A0AAD1ENJ0</accession>
<organism evidence="1 2">
    <name type="scientific">Rathayibacter iranicus</name>
    <dbReference type="NCBI Taxonomy" id="59737"/>
    <lineage>
        <taxon>Bacteria</taxon>
        <taxon>Bacillati</taxon>
        <taxon>Actinomycetota</taxon>
        <taxon>Actinomycetes</taxon>
        <taxon>Micrococcales</taxon>
        <taxon>Microbacteriaceae</taxon>
        <taxon>Rathayibacter</taxon>
    </lineage>
</organism>
<sequence>MTVSVLETPFRVVFGQGITDDDAIRIVASWASCAAEPDAASRDVLAEVAAVASPTDGETVQVSTTNLAQLEESLTSTLTVEAIGARRHELLMLHACGVADESGRVLAFVAASGTGKTTVARALGARFGYVTDETVAVTPEGRVLAYPKPLSVKPLTGSAPKAQLAPDALDLRPVPDAPLTLAGVILLERRDVLEAPRLEHVDPVDAIEDLVPQTSYLSARSRPITDLIRTVTALGGVRRLVYSEAASVVRLVEETFAELGAVAPSVWNEVVPVSLEAVDDAPPGAIVRSPADDAVLLPDGQLLLFCVDTLVRLSGIGPVIWRLAERGPGLDDLVAAVLAEVGEPPAGIDARKAVEEALSELEDLGVVTRTLARPPTPDGWHA</sequence>
<evidence type="ECO:0000313" key="1">
    <source>
        <dbReference type="EMBL" id="AZZ57223.1"/>
    </source>
</evidence>
<proteinExistence type="predicted"/>
<name>A0AAD1ENJ0_9MICO</name>
<reference evidence="1 2" key="1">
    <citation type="submission" date="2018-03" db="EMBL/GenBank/DDBJ databases">
        <title>Bacteriophage NCPPB3778 and a type I-E CRISPR drive the evolution of the US Biological Select Agent, Rathayibacter toxicus.</title>
        <authorList>
            <person name="Davis E.W.II."/>
            <person name="Tabima J.F."/>
            <person name="Weisberg A.J."/>
            <person name="Dantas Lopes L."/>
            <person name="Wiseman M.S."/>
            <person name="Wiseman M.S."/>
            <person name="Pupko T."/>
            <person name="Belcher M.S."/>
            <person name="Sechler A.J."/>
            <person name="Tancos M.A."/>
            <person name="Schroeder B.K."/>
            <person name="Murray T.D."/>
            <person name="Luster D.G."/>
            <person name="Schneider W.L."/>
            <person name="Rogers E."/>
            <person name="Andreote F.D."/>
            <person name="Grunwald N.J."/>
            <person name="Putnam M.L."/>
            <person name="Chang J.H."/>
        </authorList>
    </citation>
    <scope>NUCLEOTIDE SEQUENCE [LARGE SCALE GENOMIC DNA]</scope>
    <source>
        <strain evidence="1 2">NCCPB 2253</strain>
    </source>
</reference>
<protein>
    <submittedName>
        <fullName evidence="1">PqqD family peptide modification chaperone</fullName>
    </submittedName>
</protein>
<gene>
    <name evidence="1" type="ORF">C7V51_16135</name>
</gene>
<dbReference type="AlphaFoldDB" id="A0AAD1ENJ0"/>
<dbReference type="InterPro" id="IPR027417">
    <property type="entry name" value="P-loop_NTPase"/>
</dbReference>
<dbReference type="EMBL" id="CP028130">
    <property type="protein sequence ID" value="AZZ57223.1"/>
    <property type="molecule type" value="Genomic_DNA"/>
</dbReference>
<dbReference type="Proteomes" id="UP000283946">
    <property type="component" value="Chromosome"/>
</dbReference>
<dbReference type="KEGG" id="ria:C7V51_16135"/>
<dbReference type="Gene3D" id="3.40.50.300">
    <property type="entry name" value="P-loop containing nucleotide triphosphate hydrolases"/>
    <property type="match status" value="1"/>
</dbReference>
<evidence type="ECO:0000313" key="2">
    <source>
        <dbReference type="Proteomes" id="UP000283946"/>
    </source>
</evidence>
<dbReference type="SUPFAM" id="SSF53795">
    <property type="entry name" value="PEP carboxykinase-like"/>
    <property type="match status" value="1"/>
</dbReference>